<evidence type="ECO:0000313" key="4">
    <source>
        <dbReference type="EMBL" id="TKC94125.1"/>
    </source>
</evidence>
<organism evidence="4 5">
    <name type="scientific">Polyangium fumosum</name>
    <dbReference type="NCBI Taxonomy" id="889272"/>
    <lineage>
        <taxon>Bacteria</taxon>
        <taxon>Pseudomonadati</taxon>
        <taxon>Myxococcota</taxon>
        <taxon>Polyangia</taxon>
        <taxon>Polyangiales</taxon>
        <taxon>Polyangiaceae</taxon>
        <taxon>Polyangium</taxon>
    </lineage>
</organism>
<name>A0A4U1IK99_9BACT</name>
<dbReference type="EMBL" id="SSMQ01000113">
    <property type="protein sequence ID" value="TKC94125.1"/>
    <property type="molecule type" value="Genomic_DNA"/>
</dbReference>
<dbReference type="Gene3D" id="3.60.21.10">
    <property type="match status" value="1"/>
</dbReference>
<feature type="domain" description="Calcineurin-like phosphoesterase" evidence="3">
    <location>
        <begin position="179"/>
        <end position="351"/>
    </location>
</feature>
<keyword evidence="5" id="KW-1185">Reference proteome</keyword>
<dbReference type="PANTHER" id="PTHR22953:SF153">
    <property type="entry name" value="PURPLE ACID PHOSPHATASE"/>
    <property type="match status" value="1"/>
</dbReference>
<gene>
    <name evidence="4" type="ORF">E8A74_48760</name>
</gene>
<reference evidence="4 5" key="1">
    <citation type="submission" date="2019-04" db="EMBL/GenBank/DDBJ databases">
        <authorList>
            <person name="Li Y."/>
            <person name="Wang J."/>
        </authorList>
    </citation>
    <scope>NUCLEOTIDE SEQUENCE [LARGE SCALE GENOMIC DNA]</scope>
    <source>
        <strain evidence="4 5">DSM 14668</strain>
    </source>
</reference>
<dbReference type="Gene3D" id="2.60.40.380">
    <property type="entry name" value="Purple acid phosphatase-like, N-terminal"/>
    <property type="match status" value="1"/>
</dbReference>
<dbReference type="PANTHER" id="PTHR22953">
    <property type="entry name" value="ACID PHOSPHATASE RELATED"/>
    <property type="match status" value="1"/>
</dbReference>
<proteinExistence type="predicted"/>
<feature type="compositionally biased region" description="Low complexity" evidence="2">
    <location>
        <begin position="11"/>
        <end position="21"/>
    </location>
</feature>
<dbReference type="AlphaFoldDB" id="A0A4U1IK99"/>
<protein>
    <submittedName>
        <fullName evidence="4">Metallophosphoesterase family protein</fullName>
    </submittedName>
</protein>
<evidence type="ECO:0000256" key="1">
    <source>
        <dbReference type="ARBA" id="ARBA00022729"/>
    </source>
</evidence>
<evidence type="ECO:0000256" key="2">
    <source>
        <dbReference type="SAM" id="MobiDB-lite"/>
    </source>
</evidence>
<accession>A0A4U1IK99</accession>
<dbReference type="Pfam" id="PF00149">
    <property type="entry name" value="Metallophos"/>
    <property type="match status" value="1"/>
</dbReference>
<sequence length="486" mass="51818">MTWSLPVSTDSSSRAPSRAPSWPCGLPVEMSARSMLGSVVSPSPSLPRALPRITFALSFTAALLGASVAAEAASIRKGPYLQALGQTAVTIKLELSTPEPATVLVTGPAGFTSSKVSESEKRFHAIRVEGLAPATTYAYRVKVGDVESKPVDFTTAPADARPFKFVAYGDSRSDAAAHAAVARAIDAAPADFFVHTGDMVQDGDNEAQWQEFFGIEGKLLANRCIFVAVGNHELTAPDPTGQVNFLRYFAATETDGRERPHLYGSFRWSNTRFFLLNAMDTWTGDEKEWLRAELARAQGEPGLVHRIAVMHHGPFSSGYHGGNTRLASQGILPMLRDNKVELVIAGHDHIYERGEGQGLKYIVSGGAGAPLYQQRSRAPEQQHFESVHHFLEFSVDGPEVNVLARRASGSVIERCSYRGTESWSCKSDEKKPGSAATPATTRASTTCACAVPGSTSGDAGGARALVVVAALGALGARRRVSSAGDT</sequence>
<dbReference type="GO" id="GO:0003993">
    <property type="term" value="F:acid phosphatase activity"/>
    <property type="evidence" value="ECO:0007669"/>
    <property type="project" value="InterPro"/>
</dbReference>
<evidence type="ECO:0000313" key="5">
    <source>
        <dbReference type="Proteomes" id="UP000309215"/>
    </source>
</evidence>
<dbReference type="InterPro" id="IPR039331">
    <property type="entry name" value="PAPs-like"/>
</dbReference>
<dbReference type="SUPFAM" id="SSF56300">
    <property type="entry name" value="Metallo-dependent phosphatases"/>
    <property type="match status" value="1"/>
</dbReference>
<dbReference type="OrthoDB" id="9804511at2"/>
<feature type="compositionally biased region" description="Polar residues" evidence="2">
    <location>
        <begin position="1"/>
        <end position="10"/>
    </location>
</feature>
<feature type="region of interest" description="Disordered" evidence="2">
    <location>
        <begin position="1"/>
        <end position="21"/>
    </location>
</feature>
<dbReference type="InterPro" id="IPR004843">
    <property type="entry name" value="Calcineurin-like_PHP"/>
</dbReference>
<dbReference type="Proteomes" id="UP000309215">
    <property type="component" value="Unassembled WGS sequence"/>
</dbReference>
<comment type="caution">
    <text evidence="4">The sequence shown here is derived from an EMBL/GenBank/DDBJ whole genome shotgun (WGS) entry which is preliminary data.</text>
</comment>
<dbReference type="InterPro" id="IPR029052">
    <property type="entry name" value="Metallo-depent_PP-like"/>
</dbReference>
<keyword evidence="1" id="KW-0732">Signal</keyword>
<evidence type="ECO:0000259" key="3">
    <source>
        <dbReference type="Pfam" id="PF00149"/>
    </source>
</evidence>